<keyword evidence="5" id="KW-0804">Transcription</keyword>
<feature type="region of interest" description="Disordered" evidence="7">
    <location>
        <begin position="1"/>
        <end position="85"/>
    </location>
</feature>
<evidence type="ECO:0000313" key="9">
    <source>
        <dbReference type="Proteomes" id="UP001149813"/>
    </source>
</evidence>
<feature type="non-terminal residue" evidence="8">
    <location>
        <position position="262"/>
    </location>
</feature>
<dbReference type="Proteomes" id="UP001149813">
    <property type="component" value="Unassembled WGS sequence"/>
</dbReference>
<organism evidence="8 9">
    <name type="scientific">Coemansia erecta</name>
    <dbReference type="NCBI Taxonomy" id="147472"/>
    <lineage>
        <taxon>Eukaryota</taxon>
        <taxon>Fungi</taxon>
        <taxon>Fungi incertae sedis</taxon>
        <taxon>Zoopagomycota</taxon>
        <taxon>Kickxellomycotina</taxon>
        <taxon>Kickxellomycetes</taxon>
        <taxon>Kickxellales</taxon>
        <taxon>Kickxellaceae</taxon>
        <taxon>Coemansia</taxon>
    </lineage>
</organism>
<feature type="compositionally biased region" description="Polar residues" evidence="7">
    <location>
        <begin position="36"/>
        <end position="45"/>
    </location>
</feature>
<feature type="compositionally biased region" description="Basic and acidic residues" evidence="7">
    <location>
        <begin position="179"/>
        <end position="188"/>
    </location>
</feature>
<dbReference type="InterPro" id="IPR009332">
    <property type="entry name" value="Med22"/>
</dbReference>
<dbReference type="PANTHER" id="PTHR13486:SF2">
    <property type="entry name" value="SPLICING FACTOR C9ORF78"/>
    <property type="match status" value="1"/>
</dbReference>
<feature type="compositionally biased region" description="Polar residues" evidence="7">
    <location>
        <begin position="1"/>
        <end position="10"/>
    </location>
</feature>
<dbReference type="GO" id="GO:0003712">
    <property type="term" value="F:transcription coregulator activity"/>
    <property type="evidence" value="ECO:0007669"/>
    <property type="project" value="InterPro"/>
</dbReference>
<name>A0A9W7XTE3_9FUNG</name>
<evidence type="ECO:0000313" key="8">
    <source>
        <dbReference type="EMBL" id="KAJ1718204.1"/>
    </source>
</evidence>
<evidence type="ECO:0000256" key="6">
    <source>
        <dbReference type="ARBA" id="ARBA00023242"/>
    </source>
</evidence>
<comment type="subcellular location">
    <subcellularLocation>
        <location evidence="1">Nucleus</location>
    </subcellularLocation>
</comment>
<protein>
    <submittedName>
        <fullName evidence="8">Uncharacterized protein</fullName>
    </submittedName>
</protein>
<comment type="similarity">
    <text evidence="2">Belongs to the Mediator complex subunit 22 family.</text>
</comment>
<evidence type="ECO:0000256" key="7">
    <source>
        <dbReference type="SAM" id="MobiDB-lite"/>
    </source>
</evidence>
<evidence type="ECO:0000256" key="3">
    <source>
        <dbReference type="ARBA" id="ARBA00007643"/>
    </source>
</evidence>
<keyword evidence="4" id="KW-0805">Transcription regulation</keyword>
<dbReference type="GO" id="GO:0000398">
    <property type="term" value="P:mRNA splicing, via spliceosome"/>
    <property type="evidence" value="ECO:0007669"/>
    <property type="project" value="TreeGrafter"/>
</dbReference>
<reference evidence="8" key="1">
    <citation type="submission" date="2022-07" db="EMBL/GenBank/DDBJ databases">
        <title>Phylogenomic reconstructions and comparative analyses of Kickxellomycotina fungi.</title>
        <authorList>
            <person name="Reynolds N.K."/>
            <person name="Stajich J.E."/>
            <person name="Barry K."/>
            <person name="Grigoriev I.V."/>
            <person name="Crous P."/>
            <person name="Smith M.E."/>
        </authorList>
    </citation>
    <scope>NUCLEOTIDE SEQUENCE</scope>
    <source>
        <strain evidence="8">NBRC 32514</strain>
    </source>
</reference>
<comment type="caution">
    <text evidence="8">The sequence shown here is derived from an EMBL/GenBank/DDBJ whole genome shotgun (WGS) entry which is preliminary data.</text>
</comment>
<keyword evidence="9" id="KW-1185">Reference proteome</keyword>
<dbReference type="PANTHER" id="PTHR13486">
    <property type="entry name" value="TELOMERE LENGTH AND SILENCING PROTEIN 1 TLS1 FAMILY MEMBER"/>
    <property type="match status" value="1"/>
</dbReference>
<feature type="region of interest" description="Disordered" evidence="7">
    <location>
        <begin position="139"/>
        <end position="188"/>
    </location>
</feature>
<dbReference type="GO" id="GO:0005681">
    <property type="term" value="C:spliceosomal complex"/>
    <property type="evidence" value="ECO:0007669"/>
    <property type="project" value="TreeGrafter"/>
</dbReference>
<evidence type="ECO:0000256" key="4">
    <source>
        <dbReference type="ARBA" id="ARBA00023015"/>
    </source>
</evidence>
<evidence type="ECO:0000256" key="5">
    <source>
        <dbReference type="ARBA" id="ARBA00023163"/>
    </source>
</evidence>
<dbReference type="AlphaFoldDB" id="A0A9W7XTE3"/>
<evidence type="ECO:0000256" key="2">
    <source>
        <dbReference type="ARBA" id="ARBA00005942"/>
    </source>
</evidence>
<feature type="compositionally biased region" description="Acidic residues" evidence="7">
    <location>
        <begin position="169"/>
        <end position="178"/>
    </location>
</feature>
<accession>A0A9W7XTE3</accession>
<dbReference type="GO" id="GO:0006357">
    <property type="term" value="P:regulation of transcription by RNA polymerase II"/>
    <property type="evidence" value="ECO:0007669"/>
    <property type="project" value="InterPro"/>
</dbReference>
<dbReference type="EMBL" id="JANBOJ010001131">
    <property type="protein sequence ID" value="KAJ1718204.1"/>
    <property type="molecule type" value="Genomic_DNA"/>
</dbReference>
<evidence type="ECO:0000256" key="1">
    <source>
        <dbReference type="ARBA" id="ARBA00004123"/>
    </source>
</evidence>
<comment type="similarity">
    <text evidence="3">Belongs to the TLS1 family.</text>
</comment>
<gene>
    <name evidence="8" type="ORF">LPJ53_006630</name>
</gene>
<dbReference type="Pfam" id="PF06179">
    <property type="entry name" value="Med22"/>
    <property type="match status" value="1"/>
</dbReference>
<dbReference type="InterPro" id="IPR010756">
    <property type="entry name" value="Tls1-like"/>
</dbReference>
<keyword evidence="6" id="KW-0539">Nucleus</keyword>
<dbReference type="OrthoDB" id="203279at2759"/>
<dbReference type="Pfam" id="PF07052">
    <property type="entry name" value="Hep_59"/>
    <property type="match status" value="1"/>
</dbReference>
<dbReference type="GO" id="GO:0016592">
    <property type="term" value="C:mediator complex"/>
    <property type="evidence" value="ECO:0007669"/>
    <property type="project" value="InterPro"/>
</dbReference>
<proteinExistence type="inferred from homology"/>
<feature type="compositionally biased region" description="Basic and acidic residues" evidence="7">
    <location>
        <begin position="13"/>
        <end position="24"/>
    </location>
</feature>
<sequence length="262" mass="28791">MATKMLTSIQEVDLGKDSKLRNIRETGYAVSRIAKSESNGSYTGSHTRDGAHAPGTDEGLDMHSRGVDSASSRKKYGGHSDRSNKATDDIVLERFKKLRNNEAAVEDQLNARVSAEVEQLLMSFGEIIQSSRIYNSNPIDLTGKKAKQSKHSTQNQQQQQQQSRHSDGESDGYDDLDDESVKASKENTKDKYAVAQEAYGAQTRAATMVRSVEKLLAMVADVRRARLVNDATALVTAADARRKVLDERTQATRNAVAELNTA</sequence>